<dbReference type="EMBL" id="FNOK01000071">
    <property type="protein sequence ID" value="SDZ41759.1"/>
    <property type="molecule type" value="Genomic_DNA"/>
</dbReference>
<evidence type="ECO:0000256" key="2">
    <source>
        <dbReference type="ARBA" id="ARBA00022448"/>
    </source>
</evidence>
<feature type="transmembrane region" description="Helical" evidence="8">
    <location>
        <begin position="386"/>
        <end position="405"/>
    </location>
</feature>
<keyword evidence="4 8" id="KW-0812">Transmembrane</keyword>
<dbReference type="PANTHER" id="PTHR43528">
    <property type="entry name" value="ALPHA-KETOGLUTARATE PERMEASE"/>
    <property type="match status" value="1"/>
</dbReference>
<feature type="domain" description="Major facilitator superfamily (MFS) profile" evidence="9">
    <location>
        <begin position="22"/>
        <end position="439"/>
    </location>
</feature>
<dbReference type="GO" id="GO:0015293">
    <property type="term" value="F:symporter activity"/>
    <property type="evidence" value="ECO:0007669"/>
    <property type="project" value="UniProtKB-KW"/>
</dbReference>
<dbReference type="RefSeq" id="WP_342743225.1">
    <property type="nucleotide sequence ID" value="NZ_FNOK01000071.1"/>
</dbReference>
<feature type="transmembrane region" description="Helical" evidence="8">
    <location>
        <begin position="417"/>
        <end position="436"/>
    </location>
</feature>
<keyword evidence="5" id="KW-0769">Symport</keyword>
<dbReference type="Proteomes" id="UP000199529">
    <property type="component" value="Unassembled WGS sequence"/>
</dbReference>
<feature type="transmembrane region" description="Helical" evidence="8">
    <location>
        <begin position="194"/>
        <end position="212"/>
    </location>
</feature>
<feature type="transmembrane region" description="Helical" evidence="8">
    <location>
        <begin position="258"/>
        <end position="276"/>
    </location>
</feature>
<dbReference type="InterPro" id="IPR020846">
    <property type="entry name" value="MFS_dom"/>
</dbReference>
<evidence type="ECO:0000313" key="11">
    <source>
        <dbReference type="Proteomes" id="UP000199529"/>
    </source>
</evidence>
<name>A0A1H3SXC6_9PSEU</name>
<dbReference type="GO" id="GO:0005886">
    <property type="term" value="C:plasma membrane"/>
    <property type="evidence" value="ECO:0007669"/>
    <property type="project" value="UniProtKB-SubCell"/>
</dbReference>
<keyword evidence="6 8" id="KW-1133">Transmembrane helix</keyword>
<evidence type="ECO:0000256" key="7">
    <source>
        <dbReference type="ARBA" id="ARBA00023136"/>
    </source>
</evidence>
<reference evidence="11" key="1">
    <citation type="submission" date="2016-10" db="EMBL/GenBank/DDBJ databases">
        <authorList>
            <person name="Varghese N."/>
            <person name="Submissions S."/>
        </authorList>
    </citation>
    <scope>NUCLEOTIDE SEQUENCE [LARGE SCALE GENOMIC DNA]</scope>
    <source>
        <strain evidence="11">CGMCC 4.3530</strain>
    </source>
</reference>
<feature type="transmembrane region" description="Helical" evidence="8">
    <location>
        <begin position="350"/>
        <end position="374"/>
    </location>
</feature>
<evidence type="ECO:0000256" key="4">
    <source>
        <dbReference type="ARBA" id="ARBA00022692"/>
    </source>
</evidence>
<comment type="subcellular location">
    <subcellularLocation>
        <location evidence="1">Cell membrane</location>
        <topology evidence="1">Multi-pass membrane protein</topology>
    </subcellularLocation>
</comment>
<evidence type="ECO:0000256" key="3">
    <source>
        <dbReference type="ARBA" id="ARBA00022475"/>
    </source>
</evidence>
<gene>
    <name evidence="10" type="ORF">SAMN05216215_10717</name>
</gene>
<organism evidence="10 11">
    <name type="scientific">Saccharopolyspora shandongensis</name>
    <dbReference type="NCBI Taxonomy" id="418495"/>
    <lineage>
        <taxon>Bacteria</taxon>
        <taxon>Bacillati</taxon>
        <taxon>Actinomycetota</taxon>
        <taxon>Actinomycetes</taxon>
        <taxon>Pseudonocardiales</taxon>
        <taxon>Pseudonocardiaceae</taxon>
        <taxon>Saccharopolyspora</taxon>
    </lineage>
</organism>
<protein>
    <submittedName>
        <fullName evidence="10">MFS transporter, MHS family, alpha-ketoglutarate permease</fullName>
    </submittedName>
</protein>
<feature type="transmembrane region" description="Helical" evidence="8">
    <location>
        <begin position="296"/>
        <end position="316"/>
    </location>
</feature>
<keyword evidence="11" id="KW-1185">Reference proteome</keyword>
<evidence type="ECO:0000256" key="5">
    <source>
        <dbReference type="ARBA" id="ARBA00022847"/>
    </source>
</evidence>
<feature type="transmembrane region" description="Helical" evidence="8">
    <location>
        <begin position="115"/>
        <end position="132"/>
    </location>
</feature>
<keyword evidence="7 8" id="KW-0472">Membrane</keyword>
<dbReference type="AlphaFoldDB" id="A0A1H3SXC6"/>
<dbReference type="InterPro" id="IPR051084">
    <property type="entry name" value="H+-coupled_symporters"/>
</dbReference>
<dbReference type="PROSITE" id="PS50850">
    <property type="entry name" value="MFS"/>
    <property type="match status" value="1"/>
</dbReference>
<dbReference type="SUPFAM" id="SSF103473">
    <property type="entry name" value="MFS general substrate transporter"/>
    <property type="match status" value="1"/>
</dbReference>
<proteinExistence type="predicted"/>
<dbReference type="Pfam" id="PF00083">
    <property type="entry name" value="Sugar_tr"/>
    <property type="match status" value="1"/>
</dbReference>
<feature type="transmembrane region" description="Helical" evidence="8">
    <location>
        <begin position="65"/>
        <end position="86"/>
    </location>
</feature>
<feature type="transmembrane region" description="Helical" evidence="8">
    <location>
        <begin position="163"/>
        <end position="182"/>
    </location>
</feature>
<evidence type="ECO:0000259" key="9">
    <source>
        <dbReference type="PROSITE" id="PS50850"/>
    </source>
</evidence>
<dbReference type="InterPro" id="IPR036259">
    <property type="entry name" value="MFS_trans_sf"/>
</dbReference>
<evidence type="ECO:0000256" key="6">
    <source>
        <dbReference type="ARBA" id="ARBA00022989"/>
    </source>
</evidence>
<evidence type="ECO:0000256" key="8">
    <source>
        <dbReference type="SAM" id="Phobius"/>
    </source>
</evidence>
<dbReference type="PANTHER" id="PTHR43528:SF1">
    <property type="entry name" value="ALPHA-KETOGLUTARATE PERMEASE"/>
    <property type="match status" value="1"/>
</dbReference>
<keyword evidence="3" id="KW-1003">Cell membrane</keyword>
<keyword evidence="2" id="KW-0813">Transport</keyword>
<dbReference type="Gene3D" id="1.20.1250.20">
    <property type="entry name" value="MFS general substrate transporter like domains"/>
    <property type="match status" value="1"/>
</dbReference>
<evidence type="ECO:0000313" key="10">
    <source>
        <dbReference type="EMBL" id="SDZ41759.1"/>
    </source>
</evidence>
<dbReference type="InterPro" id="IPR005828">
    <property type="entry name" value="MFS_sugar_transport-like"/>
</dbReference>
<accession>A0A1H3SXC6</accession>
<feature type="transmembrane region" description="Helical" evidence="8">
    <location>
        <begin position="325"/>
        <end position="344"/>
    </location>
</feature>
<sequence>MSGTPRSSGHIRTSADQSKARTLFGIGSGNAMEWFDWGVYTTFTPFFASQFFHGDDPVSDVLKTLVVFAVGFLARPFGGALFGWIADKMGRKLSMSLCVALSAGGSLLIGISPNYATIGVGASLILVLARLAQGLAHGGELPSAQTYIAETAPKERRGLWSSLIYFSGTIGQLAGTLLAAVLSTMVTAESMNAYGWRIPFIIGGVFGLYALFMRLRMHETEAFVEEAIHDDPTGNEDEDHLHTKKGAIWRTVREHPKLLFQVIGMTVGATVLYYVWAISAPAYAINVIKVPPAQALWAGVGAQIVFLAVVPLFGALSDRIGRKPILLTAVVGLSILSFPLNAMLNQSAWSLFFAMSIALIFLAMSTSVGPAVYAEIFPTRIRAIGLAVPYSIAVALFGGTAPYLQTFFASQGISSAFTWYSIALGLITGFVVLTLPETKGIDLKDKSVGQHGRRKALREASS</sequence>
<dbReference type="STRING" id="418495.SAMN05216215_10717"/>
<evidence type="ECO:0000256" key="1">
    <source>
        <dbReference type="ARBA" id="ARBA00004651"/>
    </source>
</evidence>